<evidence type="ECO:0000256" key="5">
    <source>
        <dbReference type="ARBA" id="ARBA00022748"/>
    </source>
</evidence>
<dbReference type="PANTHER" id="PTHR34128:SF2">
    <property type="entry name" value="CYTOCHROME C-TYPE BIOGENESIS PROTEIN CCME HOMOLOG, MITOCHONDRIAL"/>
    <property type="match status" value="1"/>
</dbReference>
<dbReference type="Proteomes" id="UP000264071">
    <property type="component" value="Unassembled WGS sequence"/>
</dbReference>
<dbReference type="GO" id="GO:0046872">
    <property type="term" value="F:metal ion binding"/>
    <property type="evidence" value="ECO:0007669"/>
    <property type="project" value="UniProtKB-KW"/>
</dbReference>
<dbReference type="InterPro" id="IPR036127">
    <property type="entry name" value="CcmE-like_sf"/>
</dbReference>
<evidence type="ECO:0000256" key="8">
    <source>
        <dbReference type="ARBA" id="ARBA00023004"/>
    </source>
</evidence>
<keyword evidence="8" id="KW-0408">Iron</keyword>
<dbReference type="Gene3D" id="2.40.50.140">
    <property type="entry name" value="Nucleic acid-binding proteins"/>
    <property type="match status" value="1"/>
</dbReference>
<evidence type="ECO:0000256" key="4">
    <source>
        <dbReference type="ARBA" id="ARBA00022723"/>
    </source>
</evidence>
<evidence type="ECO:0000313" key="10">
    <source>
        <dbReference type="EMBL" id="HCT56637.1"/>
    </source>
</evidence>
<keyword evidence="2" id="KW-0349">Heme</keyword>
<dbReference type="EMBL" id="DPIY01000006">
    <property type="protein sequence ID" value="HCT56637.1"/>
    <property type="molecule type" value="Genomic_DNA"/>
</dbReference>
<keyword evidence="9" id="KW-0472">Membrane</keyword>
<dbReference type="SUPFAM" id="SSF82093">
    <property type="entry name" value="Heme chaperone CcmE"/>
    <property type="match status" value="1"/>
</dbReference>
<dbReference type="GO" id="GO:0020037">
    <property type="term" value="F:heme binding"/>
    <property type="evidence" value="ECO:0007669"/>
    <property type="project" value="InterPro"/>
</dbReference>
<comment type="caution">
    <text evidence="10">The sequence shown here is derived from an EMBL/GenBank/DDBJ whole genome shotgun (WGS) entry which is preliminary data.</text>
</comment>
<evidence type="ECO:0000256" key="1">
    <source>
        <dbReference type="ARBA" id="ARBA00004370"/>
    </source>
</evidence>
<dbReference type="InterPro" id="IPR012340">
    <property type="entry name" value="NA-bd_OB-fold"/>
</dbReference>
<reference evidence="10 11" key="1">
    <citation type="journal article" date="2018" name="Nat. Biotechnol.">
        <title>A standardized bacterial taxonomy based on genome phylogeny substantially revises the tree of life.</title>
        <authorList>
            <person name="Parks D.H."/>
            <person name="Chuvochina M."/>
            <person name="Waite D.W."/>
            <person name="Rinke C."/>
            <person name="Skarshewski A."/>
            <person name="Chaumeil P.A."/>
            <person name="Hugenholtz P."/>
        </authorList>
    </citation>
    <scope>NUCLEOTIDE SEQUENCE [LARGE SCALE GENOMIC DNA]</scope>
    <source>
        <strain evidence="10">UBA8844</strain>
    </source>
</reference>
<gene>
    <name evidence="10" type="ORF">DGD08_05410</name>
</gene>
<sequence length="191" mass="20399">MIPRSFPGNGCEAPATVAIFRISHRGAPSGVPIRSYRTSPVKARNKFLLGGVLVLGTAGYLMASSIDETATYYLTPSELAGKVTANPRFVQNGVKVGARVVSGTIVRQPGGRELTFKMTDGAHTYDVHYRGLIPDTFTDGVDVVVEGRLDATGTFQATTLLAKCASRYENAPEKYQQTPGYQQGTAATPRA</sequence>
<dbReference type="Pfam" id="PF03100">
    <property type="entry name" value="CcmE"/>
    <property type="match status" value="1"/>
</dbReference>
<evidence type="ECO:0000256" key="7">
    <source>
        <dbReference type="ARBA" id="ARBA00022989"/>
    </source>
</evidence>
<keyword evidence="5" id="KW-0201">Cytochrome c-type biogenesis</keyword>
<evidence type="ECO:0000256" key="9">
    <source>
        <dbReference type="ARBA" id="ARBA00023136"/>
    </source>
</evidence>
<dbReference type="AlphaFoldDB" id="A0A3D4V8I2"/>
<dbReference type="GO" id="GO:0017003">
    <property type="term" value="P:protein-heme linkage"/>
    <property type="evidence" value="ECO:0007669"/>
    <property type="project" value="InterPro"/>
</dbReference>
<name>A0A3D4V8I2_9BACT</name>
<keyword evidence="4" id="KW-0479">Metal-binding</keyword>
<keyword evidence="7" id="KW-1133">Transmembrane helix</keyword>
<evidence type="ECO:0000256" key="6">
    <source>
        <dbReference type="ARBA" id="ARBA00022968"/>
    </source>
</evidence>
<accession>A0A3D4V8I2</accession>
<dbReference type="GO" id="GO:0005886">
    <property type="term" value="C:plasma membrane"/>
    <property type="evidence" value="ECO:0007669"/>
    <property type="project" value="InterPro"/>
</dbReference>
<comment type="subcellular location">
    <subcellularLocation>
        <location evidence="1">Membrane</location>
    </subcellularLocation>
</comment>
<dbReference type="GO" id="GO:0017004">
    <property type="term" value="P:cytochrome complex assembly"/>
    <property type="evidence" value="ECO:0007669"/>
    <property type="project" value="UniProtKB-KW"/>
</dbReference>
<dbReference type="InterPro" id="IPR004329">
    <property type="entry name" value="CcmE"/>
</dbReference>
<evidence type="ECO:0000256" key="2">
    <source>
        <dbReference type="ARBA" id="ARBA00022617"/>
    </source>
</evidence>
<evidence type="ECO:0000256" key="3">
    <source>
        <dbReference type="ARBA" id="ARBA00022692"/>
    </source>
</evidence>
<keyword evidence="6" id="KW-0735">Signal-anchor</keyword>
<organism evidence="10 11">
    <name type="scientific">Gemmatimonas aurantiaca</name>
    <dbReference type="NCBI Taxonomy" id="173480"/>
    <lineage>
        <taxon>Bacteria</taxon>
        <taxon>Pseudomonadati</taxon>
        <taxon>Gemmatimonadota</taxon>
        <taxon>Gemmatimonadia</taxon>
        <taxon>Gemmatimonadales</taxon>
        <taxon>Gemmatimonadaceae</taxon>
        <taxon>Gemmatimonas</taxon>
    </lineage>
</organism>
<dbReference type="PANTHER" id="PTHR34128">
    <property type="entry name" value="CYTOCHROME C-TYPE BIOGENESIS PROTEIN CCME HOMOLOG, MITOCHONDRIAL"/>
    <property type="match status" value="1"/>
</dbReference>
<evidence type="ECO:0000313" key="11">
    <source>
        <dbReference type="Proteomes" id="UP000264071"/>
    </source>
</evidence>
<protein>
    <submittedName>
        <fullName evidence="10">Cytochrome c maturation protein CcmE</fullName>
    </submittedName>
</protein>
<proteinExistence type="predicted"/>
<keyword evidence="3" id="KW-0812">Transmembrane</keyword>